<dbReference type="InterPro" id="IPR036366">
    <property type="entry name" value="PGBDSf"/>
</dbReference>
<organism evidence="4 5">
    <name type="scientific">Thalassovita litoralis</name>
    <dbReference type="NCBI Taxonomy" id="1010611"/>
    <lineage>
        <taxon>Bacteria</taxon>
        <taxon>Pseudomonadati</taxon>
        <taxon>Pseudomonadota</taxon>
        <taxon>Alphaproteobacteria</taxon>
        <taxon>Rhodobacterales</taxon>
        <taxon>Roseobacteraceae</taxon>
        <taxon>Thalassovita</taxon>
    </lineage>
</organism>
<feature type="domain" description="Peptidoglycan binding-like" evidence="3">
    <location>
        <begin position="490"/>
        <end position="540"/>
    </location>
</feature>
<gene>
    <name evidence="4" type="ORF">SAMN06265173_10112</name>
</gene>
<keyword evidence="2" id="KW-0732">Signal</keyword>
<dbReference type="RefSeq" id="WP_185958891.1">
    <property type="nucleotide sequence ID" value="NZ_FXTO01000001.1"/>
</dbReference>
<evidence type="ECO:0000259" key="3">
    <source>
        <dbReference type="Pfam" id="PF01471"/>
    </source>
</evidence>
<dbReference type="AlphaFoldDB" id="A0A521AAK7"/>
<sequence>MKAHRLIFGAVALWATTALPSWAEDLALILTNRSYDQMQNAPDAAQYRDYSDALRRAGFQVYGGQDWIARSMSQTAEDFRQALARSDVDRVVVVLSGRMAKGPGESWLLGRDANNVTALNVGQYGVSVNAVLQLLAAHPGKALVVMTPALRPATQVGAGMQGDAVDVTLPQGVTAMRGPADRALVVLRDRVLGAGMPLGQLARQQGTGVSLSGYLPDMQPLGGTGVGSVDQDGAYWDAVRDIATIEAYRAYMTRFPRGTHVSEARRLIEDILQRPNREAEAAEAALNLSREARREIQRQLSLLGFDTRGIDGVFGRGTRAAITAYQSSKGWIETGFVNAEQLTTLRRDADRRARELEEEERQRRAEEERRDREFWLSTGSPGSEEGLRTYLRRFPDGLYADEARSRLDEIDLRRRREADYQMRVAWDQARTADTIEAYRQYLSDYPNSDFSATARDRIEELEAERSNRDQTEQDKAEEALVAGNAIARLLVEKTLKNVGFDPGPADGEFDKQTRRAIRQFQRASQLPVTGYVSQTTMVRLMSRTGR</sequence>
<feature type="chain" id="PRO_5021761610" evidence="2">
    <location>
        <begin position="24"/>
        <end position="546"/>
    </location>
</feature>
<dbReference type="InterPro" id="IPR011990">
    <property type="entry name" value="TPR-like_helical_dom_sf"/>
</dbReference>
<dbReference type="Proteomes" id="UP000316030">
    <property type="component" value="Unassembled WGS sequence"/>
</dbReference>
<accession>A0A521AAK7</accession>
<name>A0A521AAK7_9RHOB</name>
<proteinExistence type="predicted"/>
<evidence type="ECO:0000256" key="1">
    <source>
        <dbReference type="SAM" id="MobiDB-lite"/>
    </source>
</evidence>
<feature type="signal peptide" evidence="2">
    <location>
        <begin position="1"/>
        <end position="23"/>
    </location>
</feature>
<evidence type="ECO:0000256" key="2">
    <source>
        <dbReference type="SAM" id="SignalP"/>
    </source>
</evidence>
<keyword evidence="5" id="KW-1185">Reference proteome</keyword>
<dbReference type="SUPFAM" id="SSF47090">
    <property type="entry name" value="PGBD-like"/>
    <property type="match status" value="2"/>
</dbReference>
<feature type="domain" description="Peptidoglycan binding-like" evidence="3">
    <location>
        <begin position="290"/>
        <end position="345"/>
    </location>
</feature>
<evidence type="ECO:0000313" key="4">
    <source>
        <dbReference type="EMBL" id="SMO31843.1"/>
    </source>
</evidence>
<evidence type="ECO:0000313" key="5">
    <source>
        <dbReference type="Proteomes" id="UP000316030"/>
    </source>
</evidence>
<dbReference type="InterPro" id="IPR002477">
    <property type="entry name" value="Peptidoglycan-bd-like"/>
</dbReference>
<dbReference type="Gene3D" id="3.40.50.1460">
    <property type="match status" value="1"/>
</dbReference>
<protein>
    <submittedName>
        <fullName evidence="4">Peptidoglycan binding domain-containing protein</fullName>
    </submittedName>
</protein>
<feature type="region of interest" description="Disordered" evidence="1">
    <location>
        <begin position="351"/>
        <end position="371"/>
    </location>
</feature>
<dbReference type="Pfam" id="PF01471">
    <property type="entry name" value="PG_binding_1"/>
    <property type="match status" value="2"/>
</dbReference>
<dbReference type="InterPro" id="IPR036365">
    <property type="entry name" value="PGBD-like_sf"/>
</dbReference>
<dbReference type="Gene3D" id="1.25.40.10">
    <property type="entry name" value="Tetratricopeptide repeat domain"/>
    <property type="match status" value="1"/>
</dbReference>
<reference evidence="4 5" key="1">
    <citation type="submission" date="2017-05" db="EMBL/GenBank/DDBJ databases">
        <authorList>
            <person name="Varghese N."/>
            <person name="Submissions S."/>
        </authorList>
    </citation>
    <scope>NUCLEOTIDE SEQUENCE [LARGE SCALE GENOMIC DNA]</scope>
    <source>
        <strain evidence="4 5">DSM 29506</strain>
    </source>
</reference>
<dbReference type="InterPro" id="IPR029030">
    <property type="entry name" value="Caspase-like_dom_sf"/>
</dbReference>
<dbReference type="EMBL" id="FXTO01000001">
    <property type="protein sequence ID" value="SMO31843.1"/>
    <property type="molecule type" value="Genomic_DNA"/>
</dbReference>
<dbReference type="SUPFAM" id="SSF52129">
    <property type="entry name" value="Caspase-like"/>
    <property type="match status" value="1"/>
</dbReference>
<dbReference type="Gene3D" id="1.10.101.10">
    <property type="entry name" value="PGBD-like superfamily/PGBD"/>
    <property type="match status" value="2"/>
</dbReference>